<sequence length="605" mass="66075">MTNRYVDTNVGGGANNGSSTDDAWQSIETAMEWNGFAPGDKTWIKRDSLYTCAGDAQDIAPADDGTAKEPLYFIGWPRAVILNTTITQADFTNGSNIIDNVVGITPDREKHIGRFITGPDGFQYMITAVLWEADVDGMAGGAEFTIGSKATNTTQTKIGKIWGFTDDLDNTGTIQYVRDQVSAWVNNDNITDADGGDAEIEVGGETAVGFLIDREYAGSTVTTTNGKFQIEADEDYTEAQAIDDSGFTIKLSTWDDDADDLPLVDFNGKNSQLLLSQVQYYYFANLDFRNSIDANGMVYFNTMSGDGFIGCLFRNSNNSEIIRSSDGALTFKRIIIEGTGAGSAQHGFELHQTTGSIIDTAIYNMGGNGYLSSGSMIYLENVNLGLEIGNLSTDLNFYRKGGTTHGRGVNFGAESAETTYDVSSMIPWGGIKIENYNKVLGAHKTFNVQGAIIKLAVVAGSGDPYKRAGGADNVINIEYDKNTTLVTNPVFNAIEPFPVFTHEFEATTDSKSYRYYVQCEGIVTVDELFIIVEYVDSYDDASEYTMTTQQSDEAFTARANAEDWAEYMEVTGIQPAIGSKVRIKCYCSFYHATQNIYIDPMVVIS</sequence>
<accession>A0A0F9GG92</accession>
<name>A0A0F9GG92_9ZZZZ</name>
<dbReference type="AlphaFoldDB" id="A0A0F9GG92"/>
<evidence type="ECO:0000256" key="1">
    <source>
        <dbReference type="SAM" id="MobiDB-lite"/>
    </source>
</evidence>
<reference evidence="2" key="1">
    <citation type="journal article" date="2015" name="Nature">
        <title>Complex archaea that bridge the gap between prokaryotes and eukaryotes.</title>
        <authorList>
            <person name="Spang A."/>
            <person name="Saw J.H."/>
            <person name="Jorgensen S.L."/>
            <person name="Zaremba-Niedzwiedzka K."/>
            <person name="Martijn J."/>
            <person name="Lind A.E."/>
            <person name="van Eijk R."/>
            <person name="Schleper C."/>
            <person name="Guy L."/>
            <person name="Ettema T.J."/>
        </authorList>
    </citation>
    <scope>NUCLEOTIDE SEQUENCE</scope>
</reference>
<organism evidence="2">
    <name type="scientific">marine sediment metagenome</name>
    <dbReference type="NCBI Taxonomy" id="412755"/>
    <lineage>
        <taxon>unclassified sequences</taxon>
        <taxon>metagenomes</taxon>
        <taxon>ecological metagenomes</taxon>
    </lineage>
</organism>
<feature type="region of interest" description="Disordered" evidence="1">
    <location>
        <begin position="1"/>
        <end position="21"/>
    </location>
</feature>
<dbReference type="EMBL" id="LAZR01018073">
    <property type="protein sequence ID" value="KKL97819.1"/>
    <property type="molecule type" value="Genomic_DNA"/>
</dbReference>
<comment type="caution">
    <text evidence="2">The sequence shown here is derived from an EMBL/GenBank/DDBJ whole genome shotgun (WGS) entry which is preliminary data.</text>
</comment>
<proteinExistence type="predicted"/>
<evidence type="ECO:0000313" key="2">
    <source>
        <dbReference type="EMBL" id="KKL97819.1"/>
    </source>
</evidence>
<gene>
    <name evidence="2" type="ORF">LCGC14_1830600</name>
</gene>
<protein>
    <submittedName>
        <fullName evidence="2">Uncharacterized protein</fullName>
    </submittedName>
</protein>